<accession>A0A1I2MCQ0</accession>
<evidence type="ECO:0000313" key="4">
    <source>
        <dbReference type="Proteomes" id="UP000533017"/>
    </source>
</evidence>
<dbReference type="STRING" id="504797.SAMN05421678_102477"/>
<reference evidence="1 4" key="2">
    <citation type="submission" date="2020-07" db="EMBL/GenBank/DDBJ databases">
        <title>Sequencing the genomes of 1000 actinobacteria strains.</title>
        <authorList>
            <person name="Klenk H.-P."/>
        </authorList>
    </citation>
    <scope>NUCLEOTIDE SEQUENCE [LARGE SCALE GENOMIC DNA]</scope>
    <source>
        <strain evidence="1 4">DSM 45117</strain>
    </source>
</reference>
<evidence type="ECO:0000313" key="3">
    <source>
        <dbReference type="Proteomes" id="UP000199052"/>
    </source>
</evidence>
<dbReference type="AlphaFoldDB" id="A0A1I2MCQ0"/>
<reference evidence="2 3" key="1">
    <citation type="submission" date="2016-10" db="EMBL/GenBank/DDBJ databases">
        <authorList>
            <person name="de Groot N.N."/>
        </authorList>
    </citation>
    <scope>NUCLEOTIDE SEQUENCE [LARGE SCALE GENOMIC DNA]</scope>
    <source>
        <strain evidence="2 3">CPCC 202808</strain>
    </source>
</reference>
<dbReference type="Proteomes" id="UP000199052">
    <property type="component" value="Unassembled WGS sequence"/>
</dbReference>
<dbReference type="OrthoDB" id="5186446at2"/>
<dbReference type="RefSeq" id="WP_092881656.1">
    <property type="nucleotide sequence ID" value="NZ_FOOI01000002.1"/>
</dbReference>
<dbReference type="EMBL" id="FOOI01000002">
    <property type="protein sequence ID" value="SFF87166.1"/>
    <property type="molecule type" value="Genomic_DNA"/>
</dbReference>
<keyword evidence="4" id="KW-1185">Reference proteome</keyword>
<evidence type="ECO:0000313" key="2">
    <source>
        <dbReference type="EMBL" id="SFF87166.1"/>
    </source>
</evidence>
<dbReference type="InterPro" id="IPR004378">
    <property type="entry name" value="F420H2_quin_Rdtase"/>
</dbReference>
<gene>
    <name evidence="1" type="ORF">FHR37_000465</name>
    <name evidence="2" type="ORF">SAMN05421678_102477</name>
</gene>
<evidence type="ECO:0000313" key="1">
    <source>
        <dbReference type="EMBL" id="NYH81614.1"/>
    </source>
</evidence>
<proteinExistence type="predicted"/>
<dbReference type="GO" id="GO:0016491">
    <property type="term" value="F:oxidoreductase activity"/>
    <property type="evidence" value="ECO:0007669"/>
    <property type="project" value="InterPro"/>
</dbReference>
<organism evidence="2 3">
    <name type="scientific">Actinopolymorpha cephalotaxi</name>
    <dbReference type="NCBI Taxonomy" id="504797"/>
    <lineage>
        <taxon>Bacteria</taxon>
        <taxon>Bacillati</taxon>
        <taxon>Actinomycetota</taxon>
        <taxon>Actinomycetes</taxon>
        <taxon>Propionibacteriales</taxon>
        <taxon>Actinopolymorphaceae</taxon>
        <taxon>Actinopolymorpha</taxon>
    </lineage>
</organism>
<sequence>MSESSRPEDVGPVGGGHYKAPGWFTRRVFNPLVAAATRAGLSVWGSRILEVRGRSSGQPRRVPVNLLTHEGRQYLVAPRGQAQWVRNVRAADGRLDLLLGRRREHWLATEVADADKPAVLRAYLHRWKAEVGAFFDGVNADSPAEELARIAPRHPVFVLARRDG</sequence>
<dbReference type="Gene3D" id="2.30.110.10">
    <property type="entry name" value="Electron Transport, Fmn-binding Protein, Chain A"/>
    <property type="match status" value="1"/>
</dbReference>
<protein>
    <submittedName>
        <fullName evidence="1">Deazaflavin-dependent oxidoreductase (Nitroreductase family)</fullName>
    </submittedName>
    <submittedName>
        <fullName evidence="2">Deazaflavin-dependent oxidoreductase, nitroreductase family</fullName>
    </submittedName>
</protein>
<dbReference type="EMBL" id="JACBZA010000001">
    <property type="protein sequence ID" value="NYH81614.1"/>
    <property type="molecule type" value="Genomic_DNA"/>
</dbReference>
<name>A0A1I2MCQ0_9ACTN</name>
<dbReference type="Proteomes" id="UP000533017">
    <property type="component" value="Unassembled WGS sequence"/>
</dbReference>
<dbReference type="InterPro" id="IPR012349">
    <property type="entry name" value="Split_barrel_FMN-bd"/>
</dbReference>
<dbReference type="Pfam" id="PF04075">
    <property type="entry name" value="F420H2_quin_red"/>
    <property type="match status" value="1"/>
</dbReference>